<dbReference type="PROSITE" id="PS51257">
    <property type="entry name" value="PROKAR_LIPOPROTEIN"/>
    <property type="match status" value="1"/>
</dbReference>
<organism evidence="2">
    <name type="scientific">Anguilla anguilla</name>
    <name type="common">European freshwater eel</name>
    <name type="synonym">Muraena anguilla</name>
    <dbReference type="NCBI Taxonomy" id="7936"/>
    <lineage>
        <taxon>Eukaryota</taxon>
        <taxon>Metazoa</taxon>
        <taxon>Chordata</taxon>
        <taxon>Craniata</taxon>
        <taxon>Vertebrata</taxon>
        <taxon>Euteleostomi</taxon>
        <taxon>Actinopterygii</taxon>
        <taxon>Neopterygii</taxon>
        <taxon>Teleostei</taxon>
        <taxon>Anguilliformes</taxon>
        <taxon>Anguillidae</taxon>
        <taxon>Anguilla</taxon>
    </lineage>
</organism>
<protein>
    <submittedName>
        <fullName evidence="2">Uncharacterized protein</fullName>
    </submittedName>
</protein>
<feature type="transmembrane region" description="Helical" evidence="1">
    <location>
        <begin position="12"/>
        <end position="36"/>
    </location>
</feature>
<keyword evidence="1" id="KW-1133">Transmembrane helix</keyword>
<evidence type="ECO:0000256" key="1">
    <source>
        <dbReference type="SAM" id="Phobius"/>
    </source>
</evidence>
<sequence>MLIRFHNSILDTLFLIIISTVPTHMTVACYNLYVILKSQPHHQQ</sequence>
<name>A0A0E9XCJ5_ANGAN</name>
<accession>A0A0E9XCJ5</accession>
<keyword evidence="1" id="KW-0812">Transmembrane</keyword>
<evidence type="ECO:0000313" key="2">
    <source>
        <dbReference type="EMBL" id="JAI00463.1"/>
    </source>
</evidence>
<reference evidence="2" key="1">
    <citation type="submission" date="2014-11" db="EMBL/GenBank/DDBJ databases">
        <authorList>
            <person name="Amaro Gonzalez C."/>
        </authorList>
    </citation>
    <scope>NUCLEOTIDE SEQUENCE</scope>
</reference>
<reference evidence="2" key="2">
    <citation type="journal article" date="2015" name="Fish Shellfish Immunol.">
        <title>Early steps in the European eel (Anguilla anguilla)-Vibrio vulnificus interaction in the gills: Role of the RtxA13 toxin.</title>
        <authorList>
            <person name="Callol A."/>
            <person name="Pajuelo D."/>
            <person name="Ebbesson L."/>
            <person name="Teles M."/>
            <person name="MacKenzie S."/>
            <person name="Amaro C."/>
        </authorList>
    </citation>
    <scope>NUCLEOTIDE SEQUENCE</scope>
</reference>
<keyword evidence="1" id="KW-0472">Membrane</keyword>
<proteinExistence type="predicted"/>
<dbReference type="AlphaFoldDB" id="A0A0E9XCJ5"/>
<dbReference type="EMBL" id="GBXM01008115">
    <property type="protein sequence ID" value="JAI00463.1"/>
    <property type="molecule type" value="Transcribed_RNA"/>
</dbReference>